<sequence length="85" mass="10024">MARNFLNLVKDINLQIQEEYIMSHSGLNLAQLDEAQSGRERQRQDSKFTNQSPYHSHCSISGLWDHFKWPNICILGVFRDKIFEE</sequence>
<name>A0A8C4LVE5_EQUAS</name>
<proteinExistence type="predicted"/>
<dbReference type="AlphaFoldDB" id="A0A8C4LVE5"/>
<organism evidence="2">
    <name type="scientific">Equus asinus asinus</name>
    <dbReference type="NCBI Taxonomy" id="83772"/>
    <lineage>
        <taxon>Eukaryota</taxon>
        <taxon>Metazoa</taxon>
        <taxon>Chordata</taxon>
        <taxon>Craniata</taxon>
        <taxon>Vertebrata</taxon>
        <taxon>Euteleostomi</taxon>
        <taxon>Mammalia</taxon>
        <taxon>Eutheria</taxon>
        <taxon>Laurasiatheria</taxon>
        <taxon>Perissodactyla</taxon>
        <taxon>Equidae</taxon>
        <taxon>Equus</taxon>
    </lineage>
</organism>
<feature type="compositionally biased region" description="Basic and acidic residues" evidence="1">
    <location>
        <begin position="36"/>
        <end position="46"/>
    </location>
</feature>
<protein>
    <submittedName>
        <fullName evidence="2">Uncharacterized protein</fullName>
    </submittedName>
</protein>
<feature type="region of interest" description="Disordered" evidence="1">
    <location>
        <begin position="33"/>
        <end position="54"/>
    </location>
</feature>
<evidence type="ECO:0000313" key="2">
    <source>
        <dbReference type="Ensembl" id="ENSEASP00005017653.1"/>
    </source>
</evidence>
<accession>A0A8C4LVE5</accession>
<evidence type="ECO:0000256" key="1">
    <source>
        <dbReference type="SAM" id="MobiDB-lite"/>
    </source>
</evidence>
<dbReference type="Ensembl" id="ENSEAST00005019171.1">
    <property type="protein sequence ID" value="ENSEASP00005017653.1"/>
    <property type="gene ID" value="ENSEASG00005012212.1"/>
</dbReference>
<reference evidence="2" key="1">
    <citation type="submission" date="2023-03" db="UniProtKB">
        <authorList>
            <consortium name="Ensembl"/>
        </authorList>
    </citation>
    <scope>IDENTIFICATION</scope>
</reference>